<dbReference type="RefSeq" id="WP_263279534.1">
    <property type="nucleotide sequence ID" value="NZ_CP106795.1"/>
</dbReference>
<keyword evidence="4" id="KW-0378">Hydrolase</keyword>
<sequence>MTMKVRRLCGALILTLASVLLGLPGAAQAAPERPGDPEGPSPAVLRAMERDLHLDAAAARRRLTDEAAAAKAEAALAPALGGAYAGSWFDAERGKLVVGITDAAHAQQVREHGAIPKVTPHGFGLAELNAIKGRLDTLAKATPSAAAGVVSWRVDPVADRVVVTTLAGRTQGALAKAAAAAGRAVRFETAIGPATATVDDWTFVDGGEGILSGSQICSLGFNARLTYSDLPGVSDPVIISAGHCSTGSTTVSGFGNSSTVSLSLGRWWMRDLNYDWGIIGSLDSRWVQGPWISQHTPDDTPLLVHGTQQRPIGSSVCKSGRTTNITCGVIRARGESVVQSDTGRTVFNLTRDTTCTERGDSGGPHYTADVQAQGIGSTSALTTSGHCLQTIGQENRSWYVEIGYIQAYTGARISTG</sequence>
<evidence type="ECO:0000256" key="5">
    <source>
        <dbReference type="ARBA" id="ARBA00022825"/>
    </source>
</evidence>
<dbReference type="PIRSF" id="PIRSF001134">
    <property type="entry name" value="Streptogrisin"/>
    <property type="match status" value="1"/>
</dbReference>
<keyword evidence="7" id="KW-1015">Disulfide bond</keyword>
<evidence type="ECO:0000256" key="6">
    <source>
        <dbReference type="ARBA" id="ARBA00023145"/>
    </source>
</evidence>
<comment type="similarity">
    <text evidence="1">Belongs to the peptidase S1 family.</text>
</comment>
<dbReference type="InterPro" id="IPR043504">
    <property type="entry name" value="Peptidase_S1_PA_chymotrypsin"/>
</dbReference>
<protein>
    <submittedName>
        <fullName evidence="10">S1 family peptidase</fullName>
    </submittedName>
</protein>
<dbReference type="SUPFAM" id="SSF50494">
    <property type="entry name" value="Trypsin-like serine proteases"/>
    <property type="match status" value="1"/>
</dbReference>
<evidence type="ECO:0000259" key="9">
    <source>
        <dbReference type="Pfam" id="PF02983"/>
    </source>
</evidence>
<keyword evidence="6" id="KW-0865">Zymogen</keyword>
<dbReference type="Gene3D" id="2.40.10.10">
    <property type="entry name" value="Trypsin-like serine proteases"/>
    <property type="match status" value="2"/>
</dbReference>
<evidence type="ECO:0000256" key="8">
    <source>
        <dbReference type="SAM" id="SignalP"/>
    </source>
</evidence>
<keyword evidence="5" id="KW-0720">Serine protease</keyword>
<feature type="signal peptide" evidence="8">
    <location>
        <begin position="1"/>
        <end position="29"/>
    </location>
</feature>
<organism evidence="10 11">
    <name type="scientific">Streptomyces albidocamelliae</name>
    <dbReference type="NCBI Taxonomy" id="2981135"/>
    <lineage>
        <taxon>Bacteria</taxon>
        <taxon>Bacillati</taxon>
        <taxon>Actinomycetota</taxon>
        <taxon>Actinomycetes</taxon>
        <taxon>Kitasatosporales</taxon>
        <taxon>Streptomycetaceae</taxon>
        <taxon>Streptomyces</taxon>
    </lineage>
</organism>
<dbReference type="InterPro" id="IPR001316">
    <property type="entry name" value="Pept_S1A_streptogrisin"/>
</dbReference>
<gene>
    <name evidence="10" type="ORF">N8I86_33985</name>
</gene>
<accession>A0ABY6EXZ5</accession>
<dbReference type="PRINTS" id="PR00861">
    <property type="entry name" value="ALYTICPTASE"/>
</dbReference>
<keyword evidence="11" id="KW-1185">Reference proteome</keyword>
<evidence type="ECO:0000256" key="4">
    <source>
        <dbReference type="ARBA" id="ARBA00022801"/>
    </source>
</evidence>
<feature type="domain" description="Peptidase S1A alpha-lytic prodomain" evidence="9">
    <location>
        <begin position="124"/>
        <end position="183"/>
    </location>
</feature>
<dbReference type="Proteomes" id="UP001060733">
    <property type="component" value="Chromosome"/>
</dbReference>
<dbReference type="InterPro" id="IPR035070">
    <property type="entry name" value="Streptogrisin_prodomain"/>
</dbReference>
<keyword evidence="2" id="KW-0645">Protease</keyword>
<evidence type="ECO:0000313" key="10">
    <source>
        <dbReference type="EMBL" id="UXY39284.1"/>
    </source>
</evidence>
<evidence type="ECO:0000256" key="7">
    <source>
        <dbReference type="ARBA" id="ARBA00023157"/>
    </source>
</evidence>
<reference evidence="10" key="1">
    <citation type="submission" date="2022-10" db="EMBL/GenBank/DDBJ databases">
        <authorList>
            <person name="Mo P."/>
        </authorList>
    </citation>
    <scope>NUCLEOTIDE SEQUENCE</scope>
    <source>
        <strain evidence="10">HUAS 14-6</strain>
    </source>
</reference>
<dbReference type="Pfam" id="PF02983">
    <property type="entry name" value="Pro_Al_protease"/>
    <property type="match status" value="1"/>
</dbReference>
<dbReference type="InterPro" id="IPR009003">
    <property type="entry name" value="Peptidase_S1_PA"/>
</dbReference>
<feature type="chain" id="PRO_5046172397" evidence="8">
    <location>
        <begin position="30"/>
        <end position="416"/>
    </location>
</feature>
<dbReference type="EMBL" id="CP106795">
    <property type="protein sequence ID" value="UXY39284.1"/>
    <property type="molecule type" value="Genomic_DNA"/>
</dbReference>
<dbReference type="InterPro" id="IPR004236">
    <property type="entry name" value="Pept_S1_alpha_lytic"/>
</dbReference>
<evidence type="ECO:0000313" key="11">
    <source>
        <dbReference type="Proteomes" id="UP001060733"/>
    </source>
</evidence>
<evidence type="ECO:0000256" key="3">
    <source>
        <dbReference type="ARBA" id="ARBA00022729"/>
    </source>
</evidence>
<evidence type="ECO:0000256" key="2">
    <source>
        <dbReference type="ARBA" id="ARBA00022670"/>
    </source>
</evidence>
<dbReference type="CDD" id="cd21112">
    <property type="entry name" value="alphaLP-like"/>
    <property type="match status" value="1"/>
</dbReference>
<evidence type="ECO:0000256" key="1">
    <source>
        <dbReference type="ARBA" id="ARBA00007664"/>
    </source>
</evidence>
<keyword evidence="3 8" id="KW-0732">Signal</keyword>
<proteinExistence type="inferred from homology"/>
<name>A0ABY6EXZ5_9ACTN</name>
<dbReference type="Gene3D" id="3.30.300.50">
    <property type="match status" value="2"/>
</dbReference>